<feature type="transmembrane region" description="Helical" evidence="1">
    <location>
        <begin position="131"/>
        <end position="150"/>
    </location>
</feature>
<accession>A0ABN5WHB3</accession>
<evidence type="ECO:0000256" key="1">
    <source>
        <dbReference type="SAM" id="Phobius"/>
    </source>
</evidence>
<proteinExistence type="predicted"/>
<sequence>MTVEEQMGRITPYIARETIVSAVINGAIGALFFFIIFGSADHIAVGEWHYAVDFLPQSAAVALMACLVPGLIARRAQLTGRLGIRSGSPATIQWLLRAAFLSILSALMLGAAIAFLWLVSDVATLHWRHALGIKIIYGAALGAWVTWRVLRRMVGGAPLI</sequence>
<keyword evidence="1" id="KW-0812">Transmembrane</keyword>
<dbReference type="Proteomes" id="UP001059971">
    <property type="component" value="Chromosome 2"/>
</dbReference>
<keyword evidence="1" id="KW-0472">Membrane</keyword>
<feature type="transmembrane region" description="Helical" evidence="1">
    <location>
        <begin position="94"/>
        <end position="119"/>
    </location>
</feature>
<feature type="transmembrane region" description="Helical" evidence="1">
    <location>
        <begin position="20"/>
        <end position="39"/>
    </location>
</feature>
<dbReference type="EMBL" id="AP018818">
    <property type="protein sequence ID" value="BBF71691.1"/>
    <property type="molecule type" value="Genomic_DNA"/>
</dbReference>
<gene>
    <name evidence="2" type="ORF">SBA_ch2_2240</name>
</gene>
<protein>
    <submittedName>
        <fullName evidence="2">Uncharacterized protein</fullName>
    </submittedName>
</protein>
<keyword evidence="1" id="KW-1133">Transmembrane helix</keyword>
<dbReference type="RefSeq" id="WP_261937317.1">
    <property type="nucleotide sequence ID" value="NZ_AP018818.1"/>
</dbReference>
<evidence type="ECO:0000313" key="2">
    <source>
        <dbReference type="EMBL" id="BBF71691.1"/>
    </source>
</evidence>
<feature type="transmembrane region" description="Helical" evidence="1">
    <location>
        <begin position="54"/>
        <end position="73"/>
    </location>
</feature>
<evidence type="ECO:0000313" key="3">
    <source>
        <dbReference type="Proteomes" id="UP001059971"/>
    </source>
</evidence>
<reference evidence="2" key="1">
    <citation type="submission" date="2018-07" db="EMBL/GenBank/DDBJ databases">
        <title>Complete genome sequence of Sphingomonas bisphenolicum strain AO1, a bisphenol A degradative bacterium isolated from Japanese farm field.</title>
        <authorList>
            <person name="Murakami M."/>
            <person name="Koh M."/>
            <person name="Koba S."/>
            <person name="Matsumura Y."/>
        </authorList>
    </citation>
    <scope>NUCLEOTIDE SEQUENCE</scope>
    <source>
        <strain evidence="2">AO1</strain>
    </source>
</reference>
<organism evidence="2 3">
    <name type="scientific">Sphingomonas bisphenolicum</name>
    <dbReference type="NCBI Taxonomy" id="296544"/>
    <lineage>
        <taxon>Bacteria</taxon>
        <taxon>Pseudomonadati</taxon>
        <taxon>Pseudomonadota</taxon>
        <taxon>Alphaproteobacteria</taxon>
        <taxon>Sphingomonadales</taxon>
        <taxon>Sphingomonadaceae</taxon>
        <taxon>Sphingomonas</taxon>
    </lineage>
</organism>
<name>A0ABN5WHB3_9SPHN</name>
<keyword evidence="3" id="KW-1185">Reference proteome</keyword>